<dbReference type="PANTHER" id="PTHR43214:SF41">
    <property type="entry name" value="NITRATE_NITRITE RESPONSE REGULATOR PROTEIN NARP"/>
    <property type="match status" value="1"/>
</dbReference>
<dbReference type="CDD" id="cd17535">
    <property type="entry name" value="REC_NarL-like"/>
    <property type="match status" value="1"/>
</dbReference>
<evidence type="ECO:0000313" key="8">
    <source>
        <dbReference type="EMBL" id="GGI19382.1"/>
    </source>
</evidence>
<dbReference type="Proteomes" id="UP000642180">
    <property type="component" value="Unassembled WGS sequence"/>
</dbReference>
<dbReference type="Gene3D" id="3.40.50.2300">
    <property type="match status" value="1"/>
</dbReference>
<name>A0A8J3F1I4_9BURK</name>
<feature type="modified residue" description="4-aspartylphosphate" evidence="5">
    <location>
        <position position="67"/>
    </location>
</feature>
<dbReference type="PANTHER" id="PTHR43214">
    <property type="entry name" value="TWO-COMPONENT RESPONSE REGULATOR"/>
    <property type="match status" value="1"/>
</dbReference>
<evidence type="ECO:0000256" key="4">
    <source>
        <dbReference type="ARBA" id="ARBA00023163"/>
    </source>
</evidence>
<keyword evidence="1 5" id="KW-0597">Phosphoprotein</keyword>
<dbReference type="GO" id="GO:0006355">
    <property type="term" value="P:regulation of DNA-templated transcription"/>
    <property type="evidence" value="ECO:0007669"/>
    <property type="project" value="InterPro"/>
</dbReference>
<dbReference type="CDD" id="cd06170">
    <property type="entry name" value="LuxR_C_like"/>
    <property type="match status" value="1"/>
</dbReference>
<dbReference type="InterPro" id="IPR039420">
    <property type="entry name" value="WalR-like"/>
</dbReference>
<proteinExistence type="predicted"/>
<evidence type="ECO:0000256" key="5">
    <source>
        <dbReference type="PROSITE-ProRule" id="PRU00169"/>
    </source>
</evidence>
<gene>
    <name evidence="8" type="ORF">GCM10008066_18800</name>
</gene>
<comment type="caution">
    <text evidence="8">The sequence shown here is derived from an EMBL/GenBank/DDBJ whole genome shotgun (WGS) entry which is preliminary data.</text>
</comment>
<dbReference type="PROSITE" id="PS50110">
    <property type="entry name" value="RESPONSE_REGULATORY"/>
    <property type="match status" value="1"/>
</dbReference>
<dbReference type="Pfam" id="PF00196">
    <property type="entry name" value="GerE"/>
    <property type="match status" value="1"/>
</dbReference>
<dbReference type="SUPFAM" id="SSF52172">
    <property type="entry name" value="CheY-like"/>
    <property type="match status" value="1"/>
</dbReference>
<dbReference type="InterPro" id="IPR011006">
    <property type="entry name" value="CheY-like_superfamily"/>
</dbReference>
<evidence type="ECO:0000313" key="9">
    <source>
        <dbReference type="Proteomes" id="UP000642180"/>
    </source>
</evidence>
<evidence type="ECO:0000256" key="1">
    <source>
        <dbReference type="ARBA" id="ARBA00022553"/>
    </source>
</evidence>
<keyword evidence="4" id="KW-0804">Transcription</keyword>
<protein>
    <submittedName>
        <fullName evidence="8">DNA-binding response regulator</fullName>
    </submittedName>
</protein>
<dbReference type="Pfam" id="PF00072">
    <property type="entry name" value="Response_reg"/>
    <property type="match status" value="1"/>
</dbReference>
<sequence length="228" mass="24882">MGKGVIKVLVCDDHLIVRQGIRQILADADDIDVVSEAGNGIDAIRQVRELNEGKTPKTQGVDVVLLDIAMPQRDGLDMLKQFKSEFPKLPVLILSTYPDRQYAVFSLKLGAAGYLNKSADSEQMIAAIRKVAQGGLFITPSVAELLAFSVGAGPIEQGDRPIQELLSNREHQVYQLLSQGQSVGEISTQLSLSPNTVSTYRARILEKTGVRNDVELALFAMRQSSMTD</sequence>
<dbReference type="PROSITE" id="PS50043">
    <property type="entry name" value="HTH_LUXR_2"/>
    <property type="match status" value="1"/>
</dbReference>
<keyword evidence="3 8" id="KW-0238">DNA-binding</keyword>
<dbReference type="InterPro" id="IPR000792">
    <property type="entry name" value="Tscrpt_reg_LuxR_C"/>
</dbReference>
<dbReference type="SMART" id="SM00421">
    <property type="entry name" value="HTH_LUXR"/>
    <property type="match status" value="1"/>
</dbReference>
<evidence type="ECO:0000256" key="3">
    <source>
        <dbReference type="ARBA" id="ARBA00023125"/>
    </source>
</evidence>
<dbReference type="InterPro" id="IPR016032">
    <property type="entry name" value="Sig_transdc_resp-reg_C-effctor"/>
</dbReference>
<feature type="domain" description="HTH luxR-type" evidence="6">
    <location>
        <begin position="159"/>
        <end position="224"/>
    </location>
</feature>
<keyword evidence="9" id="KW-1185">Reference proteome</keyword>
<dbReference type="SMART" id="SM00448">
    <property type="entry name" value="REC"/>
    <property type="match status" value="1"/>
</dbReference>
<dbReference type="InterPro" id="IPR058245">
    <property type="entry name" value="NreC/VraR/RcsB-like_REC"/>
</dbReference>
<dbReference type="PRINTS" id="PR00038">
    <property type="entry name" value="HTHLUXR"/>
</dbReference>
<feature type="domain" description="Response regulatory" evidence="7">
    <location>
        <begin position="7"/>
        <end position="132"/>
    </location>
</feature>
<dbReference type="GO" id="GO:0003677">
    <property type="term" value="F:DNA binding"/>
    <property type="evidence" value="ECO:0007669"/>
    <property type="project" value="UniProtKB-KW"/>
</dbReference>
<dbReference type="RefSeq" id="WP_188380972.1">
    <property type="nucleotide sequence ID" value="NZ_BMDI01000001.1"/>
</dbReference>
<dbReference type="PROSITE" id="PS00622">
    <property type="entry name" value="HTH_LUXR_1"/>
    <property type="match status" value="1"/>
</dbReference>
<dbReference type="InterPro" id="IPR001789">
    <property type="entry name" value="Sig_transdc_resp-reg_receiver"/>
</dbReference>
<evidence type="ECO:0000259" key="7">
    <source>
        <dbReference type="PROSITE" id="PS50110"/>
    </source>
</evidence>
<evidence type="ECO:0000259" key="6">
    <source>
        <dbReference type="PROSITE" id="PS50043"/>
    </source>
</evidence>
<organism evidence="8 9">
    <name type="scientific">Oxalicibacterium faecigallinarum</name>
    <dbReference type="NCBI Taxonomy" id="573741"/>
    <lineage>
        <taxon>Bacteria</taxon>
        <taxon>Pseudomonadati</taxon>
        <taxon>Pseudomonadota</taxon>
        <taxon>Betaproteobacteria</taxon>
        <taxon>Burkholderiales</taxon>
        <taxon>Oxalobacteraceae</taxon>
        <taxon>Oxalicibacterium</taxon>
    </lineage>
</organism>
<keyword evidence="2" id="KW-0805">Transcription regulation</keyword>
<dbReference type="GO" id="GO:0000160">
    <property type="term" value="P:phosphorelay signal transduction system"/>
    <property type="evidence" value="ECO:0007669"/>
    <property type="project" value="InterPro"/>
</dbReference>
<dbReference type="EMBL" id="BMDI01000001">
    <property type="protein sequence ID" value="GGI19382.1"/>
    <property type="molecule type" value="Genomic_DNA"/>
</dbReference>
<dbReference type="AlphaFoldDB" id="A0A8J3F1I4"/>
<evidence type="ECO:0000256" key="2">
    <source>
        <dbReference type="ARBA" id="ARBA00023015"/>
    </source>
</evidence>
<reference evidence="9" key="1">
    <citation type="journal article" date="2019" name="Int. J. Syst. Evol. Microbiol.">
        <title>The Global Catalogue of Microorganisms (GCM) 10K type strain sequencing project: providing services to taxonomists for standard genome sequencing and annotation.</title>
        <authorList>
            <consortium name="The Broad Institute Genomics Platform"/>
            <consortium name="The Broad Institute Genome Sequencing Center for Infectious Disease"/>
            <person name="Wu L."/>
            <person name="Ma J."/>
        </authorList>
    </citation>
    <scope>NUCLEOTIDE SEQUENCE [LARGE SCALE GENOMIC DNA]</scope>
    <source>
        <strain evidence="9">CCM 2767</strain>
    </source>
</reference>
<accession>A0A8J3F1I4</accession>
<dbReference type="SUPFAM" id="SSF46894">
    <property type="entry name" value="C-terminal effector domain of the bipartite response regulators"/>
    <property type="match status" value="1"/>
</dbReference>